<protein>
    <submittedName>
        <fullName evidence="3">Uncharacterized protein</fullName>
    </submittedName>
</protein>
<feature type="transmembrane region" description="Helical" evidence="2">
    <location>
        <begin position="431"/>
        <end position="452"/>
    </location>
</feature>
<sequence length="522" mass="59433">MDILREYAELEYDEAEADKFIETPTPLELYIYSAVDAAGQEFRSECELSNDHLLFNTLKEKRDRRKDTQKASFELIFLPVTTKGKGFGLSKHNFRQLFKDLGVDYSILGFLVSSRSGWYCVHNGDGCYSFLYKDYLYSLAWSFNAKTMETRAMICERSAYRKHSSLKKSQSGGGKIFDLPGLKAMHLYYPLTLAFFGLVDARCYLDGLIVTDGYSLGEVEKLTNHGAWAAMQKHLEKLAKQKAAEKKKTARKDEHRTEEQDNPQESNPPSVNALSTALRKIAEVIGVFSNFFKSVDVAISMAKTLEQSSFWREWLEKAIDQERKDEILARFDIVAESMPDAVHLLCDRIHTVDQTARATQKRAKAQAGVVSGLIAREDTRFSHHLADRARRDGATMKVIALMTMGFLPATFYAALWSIPVLEEPGLTKDDFWVYWAFTVPTTIVIFFVWDWLNDNNLKKLASLETYRTLLKRARETGDENAQAGDDIENLVSTPSTDVLGRESPPRRRLVDLEKGERRSTHS</sequence>
<feature type="region of interest" description="Disordered" evidence="1">
    <location>
        <begin position="241"/>
        <end position="271"/>
    </location>
</feature>
<feature type="transmembrane region" description="Helical" evidence="2">
    <location>
        <begin position="398"/>
        <end position="419"/>
    </location>
</feature>
<evidence type="ECO:0000256" key="2">
    <source>
        <dbReference type="SAM" id="Phobius"/>
    </source>
</evidence>
<keyword evidence="4" id="KW-1185">Reference proteome</keyword>
<proteinExistence type="predicted"/>
<dbReference type="EMBL" id="JAQQWE010000007">
    <property type="protein sequence ID" value="KAK7946150.1"/>
    <property type="molecule type" value="Genomic_DNA"/>
</dbReference>
<feature type="compositionally biased region" description="Basic and acidic residues" evidence="1">
    <location>
        <begin position="499"/>
        <end position="522"/>
    </location>
</feature>
<dbReference type="GeneID" id="92079755"/>
<dbReference type="Proteomes" id="UP001391051">
    <property type="component" value="Unassembled WGS sequence"/>
</dbReference>
<feature type="region of interest" description="Disordered" evidence="1">
    <location>
        <begin position="477"/>
        <end position="522"/>
    </location>
</feature>
<keyword evidence="2" id="KW-0472">Membrane</keyword>
<keyword evidence="2" id="KW-1133">Transmembrane helix</keyword>
<organism evidence="3 4">
    <name type="scientific">Apiospora aurea</name>
    <dbReference type="NCBI Taxonomy" id="335848"/>
    <lineage>
        <taxon>Eukaryota</taxon>
        <taxon>Fungi</taxon>
        <taxon>Dikarya</taxon>
        <taxon>Ascomycota</taxon>
        <taxon>Pezizomycotina</taxon>
        <taxon>Sordariomycetes</taxon>
        <taxon>Xylariomycetidae</taxon>
        <taxon>Amphisphaeriales</taxon>
        <taxon>Apiosporaceae</taxon>
        <taxon>Apiospora</taxon>
    </lineage>
</organism>
<name>A0ABR1Q2G1_9PEZI</name>
<comment type="caution">
    <text evidence="3">The sequence shown here is derived from an EMBL/GenBank/DDBJ whole genome shotgun (WGS) entry which is preliminary data.</text>
</comment>
<evidence type="ECO:0000256" key="1">
    <source>
        <dbReference type="SAM" id="MobiDB-lite"/>
    </source>
</evidence>
<gene>
    <name evidence="3" type="ORF">PG986_010471</name>
</gene>
<evidence type="ECO:0000313" key="3">
    <source>
        <dbReference type="EMBL" id="KAK7946150.1"/>
    </source>
</evidence>
<dbReference type="Gene3D" id="1.20.58.340">
    <property type="entry name" value="Magnesium transport protein CorA, transmembrane region"/>
    <property type="match status" value="1"/>
</dbReference>
<reference evidence="3 4" key="1">
    <citation type="submission" date="2023-01" db="EMBL/GenBank/DDBJ databases">
        <title>Analysis of 21 Apiospora genomes using comparative genomics revels a genus with tremendous synthesis potential of carbohydrate active enzymes and secondary metabolites.</title>
        <authorList>
            <person name="Sorensen T."/>
        </authorList>
    </citation>
    <scope>NUCLEOTIDE SEQUENCE [LARGE SCALE GENOMIC DNA]</scope>
    <source>
        <strain evidence="3 4">CBS 24483</strain>
    </source>
</reference>
<evidence type="ECO:0000313" key="4">
    <source>
        <dbReference type="Proteomes" id="UP001391051"/>
    </source>
</evidence>
<feature type="compositionally biased region" description="Basic and acidic residues" evidence="1">
    <location>
        <begin position="241"/>
        <end position="259"/>
    </location>
</feature>
<accession>A0ABR1Q2G1</accession>
<dbReference type="RefSeq" id="XP_066696184.1">
    <property type="nucleotide sequence ID" value="XM_066846693.1"/>
</dbReference>
<keyword evidence="2" id="KW-0812">Transmembrane</keyword>